<organism evidence="2 3">
    <name type="scientific">Paramecium primaurelia</name>
    <dbReference type="NCBI Taxonomy" id="5886"/>
    <lineage>
        <taxon>Eukaryota</taxon>
        <taxon>Sar</taxon>
        <taxon>Alveolata</taxon>
        <taxon>Ciliophora</taxon>
        <taxon>Intramacronucleata</taxon>
        <taxon>Oligohymenophorea</taxon>
        <taxon>Peniculida</taxon>
        <taxon>Parameciidae</taxon>
        <taxon>Paramecium</taxon>
    </lineage>
</organism>
<feature type="region of interest" description="Disordered" evidence="1">
    <location>
        <begin position="77"/>
        <end position="96"/>
    </location>
</feature>
<sequence length="216" mass="25591">MSSKEFNEHCICGFYSDSDEESSESLSNSFNYESLPKLSSNIRIRETNESQKINKPPIMQPSKKQNKKKLSLKCISGEEESNQESNEDLFKDEGQSQCEKKEYQNIKRKKKTQESKYGYPGETKNMYYNISQNLKHFIEFNFDEQQKSEHEIRKFLETPDRLGFAGLKKILNQNSKLKQIARIFFAQFGWSRFFIMNNRVDLDPYFRFKSTFLIGR</sequence>
<dbReference type="EMBL" id="CAJJDM010000050">
    <property type="protein sequence ID" value="CAD8072875.1"/>
    <property type="molecule type" value="Genomic_DNA"/>
</dbReference>
<proteinExistence type="predicted"/>
<dbReference type="AlphaFoldDB" id="A0A8S1M4Y4"/>
<keyword evidence="3" id="KW-1185">Reference proteome</keyword>
<accession>A0A8S1M4Y4</accession>
<protein>
    <submittedName>
        <fullName evidence="2">Uncharacterized protein</fullName>
    </submittedName>
</protein>
<evidence type="ECO:0000313" key="3">
    <source>
        <dbReference type="Proteomes" id="UP000688137"/>
    </source>
</evidence>
<reference evidence="2" key="1">
    <citation type="submission" date="2021-01" db="EMBL/GenBank/DDBJ databases">
        <authorList>
            <consortium name="Genoscope - CEA"/>
            <person name="William W."/>
        </authorList>
    </citation>
    <scope>NUCLEOTIDE SEQUENCE</scope>
</reference>
<gene>
    <name evidence="2" type="ORF">PPRIM_AZ9-3.1.T0500092</name>
</gene>
<feature type="region of interest" description="Disordered" evidence="1">
    <location>
        <begin position="37"/>
        <end position="70"/>
    </location>
</feature>
<evidence type="ECO:0000256" key="1">
    <source>
        <dbReference type="SAM" id="MobiDB-lite"/>
    </source>
</evidence>
<name>A0A8S1M4Y4_PARPR</name>
<evidence type="ECO:0000313" key="2">
    <source>
        <dbReference type="EMBL" id="CAD8072875.1"/>
    </source>
</evidence>
<dbReference type="Proteomes" id="UP000688137">
    <property type="component" value="Unassembled WGS sequence"/>
</dbReference>
<feature type="compositionally biased region" description="Acidic residues" evidence="1">
    <location>
        <begin position="77"/>
        <end position="87"/>
    </location>
</feature>
<comment type="caution">
    <text evidence="2">The sequence shown here is derived from an EMBL/GenBank/DDBJ whole genome shotgun (WGS) entry which is preliminary data.</text>
</comment>